<sequence>MELGERLQAKAKFKVGEHVLVNSDIRNMNHHQASFAGQEGEVYRIDLTHNNKKPYLSYLLKMRAGEGSNYEEKHLRKVAKPKAEKQAKTPK</sequence>
<accession>A0A699X4X0</accession>
<organism evidence="2">
    <name type="scientific">Tanacetum cinerariifolium</name>
    <name type="common">Dalmatian daisy</name>
    <name type="synonym">Chrysanthemum cinerariifolium</name>
    <dbReference type="NCBI Taxonomy" id="118510"/>
    <lineage>
        <taxon>Eukaryota</taxon>
        <taxon>Viridiplantae</taxon>
        <taxon>Streptophyta</taxon>
        <taxon>Embryophyta</taxon>
        <taxon>Tracheophyta</taxon>
        <taxon>Spermatophyta</taxon>
        <taxon>Magnoliopsida</taxon>
        <taxon>eudicotyledons</taxon>
        <taxon>Gunneridae</taxon>
        <taxon>Pentapetalae</taxon>
        <taxon>asterids</taxon>
        <taxon>campanulids</taxon>
        <taxon>Asterales</taxon>
        <taxon>Asteraceae</taxon>
        <taxon>Asteroideae</taxon>
        <taxon>Anthemideae</taxon>
        <taxon>Anthemidinae</taxon>
        <taxon>Tanacetum</taxon>
    </lineage>
</organism>
<dbReference type="AlphaFoldDB" id="A0A699X4X0"/>
<comment type="caution">
    <text evidence="2">The sequence shown here is derived from an EMBL/GenBank/DDBJ whole genome shotgun (WGS) entry which is preliminary data.</text>
</comment>
<protein>
    <submittedName>
        <fullName evidence="2">Uncharacterized protein</fullName>
    </submittedName>
</protein>
<proteinExistence type="predicted"/>
<evidence type="ECO:0000256" key="1">
    <source>
        <dbReference type="SAM" id="MobiDB-lite"/>
    </source>
</evidence>
<feature type="region of interest" description="Disordered" evidence="1">
    <location>
        <begin position="67"/>
        <end position="91"/>
    </location>
</feature>
<feature type="non-terminal residue" evidence="2">
    <location>
        <position position="91"/>
    </location>
</feature>
<name>A0A699X4X0_TANCI</name>
<reference evidence="2" key="1">
    <citation type="journal article" date="2019" name="Sci. Rep.">
        <title>Draft genome of Tanacetum cinerariifolium, the natural source of mosquito coil.</title>
        <authorList>
            <person name="Yamashiro T."/>
            <person name="Shiraishi A."/>
            <person name="Satake H."/>
            <person name="Nakayama K."/>
        </authorList>
    </citation>
    <scope>NUCLEOTIDE SEQUENCE</scope>
</reference>
<gene>
    <name evidence="2" type="ORF">Tci_926716</name>
</gene>
<dbReference type="EMBL" id="BKCJ011809625">
    <property type="protein sequence ID" value="GFD54747.1"/>
    <property type="molecule type" value="Genomic_DNA"/>
</dbReference>
<evidence type="ECO:0000313" key="2">
    <source>
        <dbReference type="EMBL" id="GFD54747.1"/>
    </source>
</evidence>
<feature type="compositionally biased region" description="Basic and acidic residues" evidence="1">
    <location>
        <begin position="81"/>
        <end position="91"/>
    </location>
</feature>